<dbReference type="GO" id="GO:0016757">
    <property type="term" value="F:glycosyltransferase activity"/>
    <property type="evidence" value="ECO:0007669"/>
    <property type="project" value="UniProtKB-KW"/>
</dbReference>
<dbReference type="KEGG" id="pei:H9L10_01415"/>
<comment type="similarity">
    <text evidence="1">Belongs to the glycosyltransferase 2 family.</text>
</comment>
<protein>
    <submittedName>
        <fullName evidence="5">Glycosyltransferase family 2 protein</fullName>
    </submittedName>
</protein>
<dbReference type="PANTHER" id="PTHR43685">
    <property type="entry name" value="GLYCOSYLTRANSFERASE"/>
    <property type="match status" value="1"/>
</dbReference>
<dbReference type="Gene3D" id="3.40.50.300">
    <property type="entry name" value="P-loop containing nucleotide triphosphate hydrolases"/>
    <property type="match status" value="1"/>
</dbReference>
<dbReference type="InterPro" id="IPR050834">
    <property type="entry name" value="Glycosyltransf_2"/>
</dbReference>
<dbReference type="Proteomes" id="UP000515976">
    <property type="component" value="Chromosome"/>
</dbReference>
<dbReference type="InterPro" id="IPR001173">
    <property type="entry name" value="Glyco_trans_2-like"/>
</dbReference>
<evidence type="ECO:0000256" key="2">
    <source>
        <dbReference type="ARBA" id="ARBA00022676"/>
    </source>
</evidence>
<evidence type="ECO:0000256" key="1">
    <source>
        <dbReference type="ARBA" id="ARBA00006739"/>
    </source>
</evidence>
<evidence type="ECO:0000313" key="6">
    <source>
        <dbReference type="Proteomes" id="UP000515976"/>
    </source>
</evidence>
<dbReference type="Gene3D" id="3.90.550.10">
    <property type="entry name" value="Spore Coat Polysaccharide Biosynthesis Protein SpsA, Chain A"/>
    <property type="match status" value="1"/>
</dbReference>
<proteinExistence type="inferred from homology"/>
<dbReference type="AlphaFoldDB" id="A0A7G9R2F9"/>
<dbReference type="CDD" id="cd00761">
    <property type="entry name" value="Glyco_tranf_GTA_type"/>
    <property type="match status" value="1"/>
</dbReference>
<sequence length="625" mass="67900">MIYVAGSSRSGTTLVERAVAARAGACTVGEAVDLFRGAVRADERCGCGRPLSECPFWTAVTQRVPALHDPEAFARMERIQAHLVRQRRMPALLAVARRETPPPQELMEYGRGFAEVYRAAADVAEADLVVDASKWPVQALALAVAGLDVRLLHVVRDPHGVAHSQAKVVSRPQDRDGAPMVRRPTLSTAARWSATQAQVGLVRWCGVPTGRLAYEDFVREPAGSLAAALSAAGVATTPEDLRHLHPGSAELPASHGVAGNPSRFTAGTVPLRLDEAWRTEMPVADRVGVSLLTAPARRFARGSSPAPTAPTLTWSRFVLGTWPRVSVIVPTRGRPDLVRDTVRAAVAQDYPGELEILVVHDQEAEDPTLTSLGTPGRRVAVTSNRRRAGLAGARNTGLELTDAPLVASCDDDDVWHPTKLTRQVTRLAEDPDLGVVGSGIRLMMPGGSVAEWPARAERFPLERLLRNRVKELHSSTLLVRREVLDAVDGYDESLPHGYGEDYDLILRAARVAPVGCVTEPLADINKRVQSWYQGRSRNTLDALTAFVERHPEIESSRRGYARVLGQMAFVESTMGRRRDAVRHATRGLLTWPVTPHVALAYGHIVTGVDPGRLLSLARRFGRGLS</sequence>
<evidence type="ECO:0000256" key="3">
    <source>
        <dbReference type="ARBA" id="ARBA00022679"/>
    </source>
</evidence>
<keyword evidence="6" id="KW-1185">Reference proteome</keyword>
<dbReference type="Pfam" id="PF00535">
    <property type="entry name" value="Glycos_transf_2"/>
    <property type="match status" value="1"/>
</dbReference>
<accession>A0A7G9R2F9</accession>
<name>A0A7G9R2F9_9MICO</name>
<evidence type="ECO:0000259" key="4">
    <source>
        <dbReference type="Pfam" id="PF00535"/>
    </source>
</evidence>
<dbReference type="EMBL" id="CP060712">
    <property type="protein sequence ID" value="QNN49784.1"/>
    <property type="molecule type" value="Genomic_DNA"/>
</dbReference>
<dbReference type="SUPFAM" id="SSF53448">
    <property type="entry name" value="Nucleotide-diphospho-sugar transferases"/>
    <property type="match status" value="1"/>
</dbReference>
<dbReference type="InterPro" id="IPR027417">
    <property type="entry name" value="P-loop_NTPase"/>
</dbReference>
<reference evidence="5 6" key="1">
    <citation type="submission" date="2020-08" db="EMBL/GenBank/DDBJ databases">
        <title>Genome sequence of Phycicoccus endophyticus JCM 31784T.</title>
        <authorList>
            <person name="Hyun D.-W."/>
            <person name="Bae J.-W."/>
        </authorList>
    </citation>
    <scope>NUCLEOTIDE SEQUENCE [LARGE SCALE GENOMIC DNA]</scope>
    <source>
        <strain evidence="5 6">JCM 31784</strain>
    </source>
</reference>
<organism evidence="5 6">
    <name type="scientific">Phycicoccus endophyticus</name>
    <dbReference type="NCBI Taxonomy" id="1690220"/>
    <lineage>
        <taxon>Bacteria</taxon>
        <taxon>Bacillati</taxon>
        <taxon>Actinomycetota</taxon>
        <taxon>Actinomycetes</taxon>
        <taxon>Micrococcales</taxon>
        <taxon>Intrasporangiaceae</taxon>
        <taxon>Phycicoccus</taxon>
    </lineage>
</organism>
<dbReference type="PANTHER" id="PTHR43685:SF5">
    <property type="entry name" value="GLYCOSYLTRANSFERASE EPSE-RELATED"/>
    <property type="match status" value="1"/>
</dbReference>
<feature type="domain" description="Glycosyltransferase 2-like" evidence="4">
    <location>
        <begin position="326"/>
        <end position="484"/>
    </location>
</feature>
<dbReference type="Pfam" id="PF13469">
    <property type="entry name" value="Sulfotransfer_3"/>
    <property type="match status" value="1"/>
</dbReference>
<keyword evidence="3 5" id="KW-0808">Transferase</keyword>
<dbReference type="SUPFAM" id="SSF52540">
    <property type="entry name" value="P-loop containing nucleoside triphosphate hydrolases"/>
    <property type="match status" value="1"/>
</dbReference>
<gene>
    <name evidence="5" type="ORF">H9L10_01415</name>
</gene>
<keyword evidence="2" id="KW-0328">Glycosyltransferase</keyword>
<evidence type="ECO:0000313" key="5">
    <source>
        <dbReference type="EMBL" id="QNN49784.1"/>
    </source>
</evidence>
<dbReference type="InterPro" id="IPR029044">
    <property type="entry name" value="Nucleotide-diphossugar_trans"/>
</dbReference>